<evidence type="ECO:0000313" key="3">
    <source>
        <dbReference type="Proteomes" id="UP000199421"/>
    </source>
</evidence>
<dbReference type="PANTHER" id="PTHR43685:SF2">
    <property type="entry name" value="GLYCOSYLTRANSFERASE 2-LIKE DOMAIN-CONTAINING PROTEIN"/>
    <property type="match status" value="1"/>
</dbReference>
<dbReference type="RefSeq" id="WP_093327644.1">
    <property type="nucleotide sequence ID" value="NZ_FOAF01000006.1"/>
</dbReference>
<evidence type="ECO:0000259" key="1">
    <source>
        <dbReference type="Pfam" id="PF00535"/>
    </source>
</evidence>
<dbReference type="EMBL" id="FOAF01000006">
    <property type="protein sequence ID" value="SEL98706.1"/>
    <property type="molecule type" value="Genomic_DNA"/>
</dbReference>
<feature type="domain" description="Glycosyltransferase 2-like" evidence="1">
    <location>
        <begin position="3"/>
        <end position="132"/>
    </location>
</feature>
<organism evidence="2 3">
    <name type="scientific">Olivibacter domesticus</name>
    <name type="common">Pseudosphingobacterium domesticum</name>
    <dbReference type="NCBI Taxonomy" id="407022"/>
    <lineage>
        <taxon>Bacteria</taxon>
        <taxon>Pseudomonadati</taxon>
        <taxon>Bacteroidota</taxon>
        <taxon>Sphingobacteriia</taxon>
        <taxon>Sphingobacteriales</taxon>
        <taxon>Sphingobacteriaceae</taxon>
        <taxon>Olivibacter</taxon>
    </lineage>
</organism>
<dbReference type="Pfam" id="PF00535">
    <property type="entry name" value="Glycos_transf_2"/>
    <property type="match status" value="1"/>
</dbReference>
<keyword evidence="2" id="KW-0808">Transferase</keyword>
<dbReference type="InterPro" id="IPR001173">
    <property type="entry name" value="Glyco_trans_2-like"/>
</dbReference>
<dbReference type="STRING" id="407022.SAMN05661044_03883"/>
<protein>
    <submittedName>
        <fullName evidence="2">Glycosyl transferase family 2</fullName>
    </submittedName>
</protein>
<dbReference type="InterPro" id="IPR050834">
    <property type="entry name" value="Glycosyltransf_2"/>
</dbReference>
<reference evidence="3" key="1">
    <citation type="submission" date="2016-10" db="EMBL/GenBank/DDBJ databases">
        <authorList>
            <person name="Varghese N."/>
            <person name="Submissions S."/>
        </authorList>
    </citation>
    <scope>NUCLEOTIDE SEQUENCE [LARGE SCALE GENOMIC DNA]</scope>
    <source>
        <strain evidence="3">DSM 18733</strain>
    </source>
</reference>
<dbReference type="AlphaFoldDB" id="A0A1H7UPI8"/>
<evidence type="ECO:0000313" key="2">
    <source>
        <dbReference type="EMBL" id="SEL98706.1"/>
    </source>
</evidence>
<dbReference type="OrthoDB" id="927791at2"/>
<keyword evidence="3" id="KW-1185">Reference proteome</keyword>
<dbReference type="PANTHER" id="PTHR43685">
    <property type="entry name" value="GLYCOSYLTRANSFERASE"/>
    <property type="match status" value="1"/>
</dbReference>
<accession>A0A1H7UPI8</accession>
<gene>
    <name evidence="2" type="ORF">SAMN05661044_03883</name>
</gene>
<dbReference type="CDD" id="cd00761">
    <property type="entry name" value="Glyco_tranf_GTA_type"/>
    <property type="match status" value="1"/>
</dbReference>
<dbReference type="GO" id="GO:0016740">
    <property type="term" value="F:transferase activity"/>
    <property type="evidence" value="ECO:0007669"/>
    <property type="project" value="UniProtKB-KW"/>
</dbReference>
<dbReference type="InterPro" id="IPR029044">
    <property type="entry name" value="Nucleotide-diphossugar_trans"/>
</dbReference>
<dbReference type="SUPFAM" id="SSF53448">
    <property type="entry name" value="Nucleotide-diphospho-sugar transferases"/>
    <property type="match status" value="1"/>
</dbReference>
<dbReference type="Gene3D" id="3.90.550.10">
    <property type="entry name" value="Spore Coat Polysaccharide Biosynthesis Protein SpsA, Chain A"/>
    <property type="match status" value="1"/>
</dbReference>
<dbReference type="Proteomes" id="UP000199421">
    <property type="component" value="Unassembled WGS sequence"/>
</dbReference>
<proteinExistence type="predicted"/>
<sequence length="302" mass="35337">MISVVIPCFNCEKFVMRAINSVEKQVFTDWEIIAVNNNSTDNTRAVLEQVEKQWPHRFKLLDELKKGAPAARNTGLKHARGEWIQFLDADDELLPSKFQDQIDIIRNQDVDVIVSEAIVFKWVHGKTLESTRKVYKSDFWSGLILSLLGITSTNLWRKDMLEDIGGWNEAMSSSQEYDLLFRMMKKGAKVVFDNKTNTIIHQADSVISKSFDKEKVSRIVDNRIQLRLDIKQYLTETGQLNVERKRLIDNYIYCELMFNKDSIPTYVKSRMNSLVLDVDIKDRMKQNFEYAKRMVKRVVIRR</sequence>
<name>A0A1H7UPI8_OLID1</name>